<evidence type="ECO:0000256" key="1">
    <source>
        <dbReference type="ARBA" id="ARBA00004752"/>
    </source>
</evidence>
<dbReference type="GO" id="GO:0008360">
    <property type="term" value="P:regulation of cell shape"/>
    <property type="evidence" value="ECO:0007669"/>
    <property type="project" value="UniProtKB-UniRule"/>
</dbReference>
<dbReference type="PROSITE" id="PS52029">
    <property type="entry name" value="LD_TPASE"/>
    <property type="match status" value="1"/>
</dbReference>
<evidence type="ECO:0000313" key="9">
    <source>
        <dbReference type="EMBL" id="SFP01131.1"/>
    </source>
</evidence>
<dbReference type="GO" id="GO:0071555">
    <property type="term" value="P:cell wall organization"/>
    <property type="evidence" value="ECO:0007669"/>
    <property type="project" value="UniProtKB-UniRule"/>
</dbReference>
<evidence type="ECO:0000256" key="5">
    <source>
        <dbReference type="ARBA" id="ARBA00022984"/>
    </source>
</evidence>
<evidence type="ECO:0000313" key="10">
    <source>
        <dbReference type="Proteomes" id="UP000199227"/>
    </source>
</evidence>
<proteinExistence type="inferred from homology"/>
<gene>
    <name evidence="9" type="ORF">SAMN05216234_10426</name>
</gene>
<comment type="similarity">
    <text evidence="2">Belongs to the YkuD family.</text>
</comment>
<dbReference type="Pfam" id="PF24125">
    <property type="entry name" value="Cds6_C"/>
    <property type="match status" value="1"/>
</dbReference>
<dbReference type="CDD" id="cd16913">
    <property type="entry name" value="YkuD_like"/>
    <property type="match status" value="1"/>
</dbReference>
<evidence type="ECO:0000256" key="6">
    <source>
        <dbReference type="ARBA" id="ARBA00023316"/>
    </source>
</evidence>
<keyword evidence="3" id="KW-0808">Transferase</keyword>
<organism evidence="9 10">
    <name type="scientific">Hydrogenimonas thermophila</name>
    <dbReference type="NCBI Taxonomy" id="223786"/>
    <lineage>
        <taxon>Bacteria</taxon>
        <taxon>Pseudomonadati</taxon>
        <taxon>Campylobacterota</taxon>
        <taxon>Epsilonproteobacteria</taxon>
        <taxon>Campylobacterales</taxon>
        <taxon>Hydrogenimonadaceae</taxon>
        <taxon>Hydrogenimonas</taxon>
    </lineage>
</organism>
<dbReference type="UniPathway" id="UPA00219"/>
<dbReference type="PANTHER" id="PTHR36699">
    <property type="entry name" value="LD-TRANSPEPTIDASE"/>
    <property type="match status" value="1"/>
</dbReference>
<accession>A0A1I5LWL6</accession>
<protein>
    <submittedName>
        <fullName evidence="9">Murein L,D-transpeptidase YafK</fullName>
    </submittedName>
</protein>
<reference evidence="9 10" key="1">
    <citation type="submission" date="2016-10" db="EMBL/GenBank/DDBJ databases">
        <authorList>
            <person name="de Groot N.N."/>
        </authorList>
    </citation>
    <scope>NUCLEOTIDE SEQUENCE [LARGE SCALE GENOMIC DNA]</scope>
    <source>
        <strain evidence="9 10">EP1-55-1</strain>
    </source>
</reference>
<evidence type="ECO:0000256" key="7">
    <source>
        <dbReference type="PROSITE-ProRule" id="PRU01373"/>
    </source>
</evidence>
<keyword evidence="5 7" id="KW-0573">Peptidoglycan synthesis</keyword>
<feature type="active site" description="Proton donor/acceptor" evidence="7">
    <location>
        <position position="160"/>
    </location>
</feature>
<sequence length="324" mass="38292">MRVITLFLTLWTYLSAMDNNLYPYADFYRQEGIDTLEKRLDHILTTKEFWKQKIGDSNVTLGWYEKPLDILACKKSDKRLTLYHFDGKQYSVKLKIPIVIGRRNGDKQRQGDLKTPVGIYRIIEKKRDVDPFYGPLAFVTNYPNPLDKTLGKNGNGIWLHGFPPNCPDKNSTKGCIASPNTELLSLDKNLTDHKSSLLMISQDKIPPVSRENIINILSFIYSWRYDWKYNRLNEYLSYYNSNLKSSIGDFESFKKHKTYIFAKQQNKEILFYNIQITPYPNTLGKKIWRVNMKEKYFSNNYKFNGTKLLYIIQEGDKFKIWREF</sequence>
<dbReference type="Gene3D" id="2.40.440.10">
    <property type="entry name" value="L,D-transpeptidase catalytic domain-like"/>
    <property type="match status" value="1"/>
</dbReference>
<feature type="domain" description="L,D-TPase catalytic" evidence="8">
    <location>
        <begin position="69"/>
        <end position="200"/>
    </location>
</feature>
<dbReference type="STRING" id="223786.SAMN05216234_10426"/>
<evidence type="ECO:0000256" key="2">
    <source>
        <dbReference type="ARBA" id="ARBA00005992"/>
    </source>
</evidence>
<evidence type="ECO:0000256" key="3">
    <source>
        <dbReference type="ARBA" id="ARBA00022679"/>
    </source>
</evidence>
<dbReference type="Proteomes" id="UP000199227">
    <property type="component" value="Unassembled WGS sequence"/>
</dbReference>
<keyword evidence="4 7" id="KW-0133">Cell shape</keyword>
<feature type="active site" description="Nucleophile" evidence="7">
    <location>
        <position position="175"/>
    </location>
</feature>
<dbReference type="InterPro" id="IPR056203">
    <property type="entry name" value="Cds6_C"/>
</dbReference>
<dbReference type="SUPFAM" id="SSF141523">
    <property type="entry name" value="L,D-transpeptidase catalytic domain-like"/>
    <property type="match status" value="1"/>
</dbReference>
<dbReference type="GO" id="GO:0004180">
    <property type="term" value="F:carboxypeptidase activity"/>
    <property type="evidence" value="ECO:0007669"/>
    <property type="project" value="UniProtKB-ARBA"/>
</dbReference>
<name>A0A1I5LWL6_9BACT</name>
<dbReference type="InterPro" id="IPR005490">
    <property type="entry name" value="LD_TPept_cat_dom"/>
</dbReference>
<evidence type="ECO:0000259" key="8">
    <source>
        <dbReference type="PROSITE" id="PS52029"/>
    </source>
</evidence>
<comment type="pathway">
    <text evidence="1 7">Cell wall biogenesis; peptidoglycan biosynthesis.</text>
</comment>
<dbReference type="OrthoDB" id="9809748at2"/>
<dbReference type="AlphaFoldDB" id="A0A1I5LWL6"/>
<dbReference type="PANTHER" id="PTHR36699:SF1">
    <property type="entry name" value="L,D-TRANSPEPTIDASE YAFK-RELATED"/>
    <property type="match status" value="1"/>
</dbReference>
<dbReference type="GO" id="GO:0016740">
    <property type="term" value="F:transferase activity"/>
    <property type="evidence" value="ECO:0007669"/>
    <property type="project" value="UniProtKB-KW"/>
</dbReference>
<dbReference type="InterPro" id="IPR038063">
    <property type="entry name" value="Transpep_catalytic_dom"/>
</dbReference>
<evidence type="ECO:0000256" key="4">
    <source>
        <dbReference type="ARBA" id="ARBA00022960"/>
    </source>
</evidence>
<dbReference type="EMBL" id="FOXB01000004">
    <property type="protein sequence ID" value="SFP01131.1"/>
    <property type="molecule type" value="Genomic_DNA"/>
</dbReference>
<dbReference type="Pfam" id="PF03734">
    <property type="entry name" value="YkuD"/>
    <property type="match status" value="1"/>
</dbReference>
<dbReference type="GO" id="GO:0009252">
    <property type="term" value="P:peptidoglycan biosynthetic process"/>
    <property type="evidence" value="ECO:0007669"/>
    <property type="project" value="UniProtKB-UniPathway"/>
</dbReference>
<keyword evidence="10" id="KW-1185">Reference proteome</keyword>
<keyword evidence="6 7" id="KW-0961">Cell wall biogenesis/degradation</keyword>